<dbReference type="AlphaFoldDB" id="A0AAU9UN30"/>
<feature type="signal peptide" evidence="1">
    <location>
        <begin position="1"/>
        <end position="23"/>
    </location>
</feature>
<evidence type="ECO:0000256" key="1">
    <source>
        <dbReference type="SAM" id="SignalP"/>
    </source>
</evidence>
<dbReference type="GO" id="GO:0004867">
    <property type="term" value="F:serine-type endopeptidase inhibitor activity"/>
    <property type="evidence" value="ECO:0007669"/>
    <property type="project" value="InterPro"/>
</dbReference>
<feature type="chain" id="PRO_5043605878" description="BPTI/Kunitz inhibitor domain-containing protein" evidence="1">
    <location>
        <begin position="24"/>
        <end position="184"/>
    </location>
</feature>
<keyword evidence="3" id="KW-1185">Reference proteome</keyword>
<evidence type="ECO:0000313" key="2">
    <source>
        <dbReference type="EMBL" id="CAH2099054.1"/>
    </source>
</evidence>
<accession>A0AAU9UN30</accession>
<protein>
    <recommendedName>
        <fullName evidence="4">BPTI/Kunitz inhibitor domain-containing protein</fullName>
    </recommendedName>
</protein>
<organism evidence="2 3">
    <name type="scientific">Euphydryas editha</name>
    <name type="common">Edith's checkerspot</name>
    <dbReference type="NCBI Taxonomy" id="104508"/>
    <lineage>
        <taxon>Eukaryota</taxon>
        <taxon>Metazoa</taxon>
        <taxon>Ecdysozoa</taxon>
        <taxon>Arthropoda</taxon>
        <taxon>Hexapoda</taxon>
        <taxon>Insecta</taxon>
        <taxon>Pterygota</taxon>
        <taxon>Neoptera</taxon>
        <taxon>Endopterygota</taxon>
        <taxon>Lepidoptera</taxon>
        <taxon>Glossata</taxon>
        <taxon>Ditrysia</taxon>
        <taxon>Papilionoidea</taxon>
        <taxon>Nymphalidae</taxon>
        <taxon>Nymphalinae</taxon>
        <taxon>Euphydryas</taxon>
    </lineage>
</organism>
<sequence length="184" mass="21433">MNYKNKFYVFSTFIFFICSSAQAQSVISKKLRLQNFIRCTRRYTPGICIEPVASVWTFVFQLQNCTERYGCPAELRSNRFNTYGRCLKLCKPLISLYTEILANDSRNLSAYLRSKSWASSGRREMDFEEDLELDQDIMKIANIEAPAPNPLEDSDNNYRELTPDIDYVDSDVTQEDLMSHLNRN</sequence>
<keyword evidence="1" id="KW-0732">Signal</keyword>
<comment type="caution">
    <text evidence="2">The sequence shown here is derived from an EMBL/GenBank/DDBJ whole genome shotgun (WGS) entry which is preliminary data.</text>
</comment>
<dbReference type="Proteomes" id="UP001153954">
    <property type="component" value="Unassembled WGS sequence"/>
</dbReference>
<dbReference type="EMBL" id="CAKOGL010000021">
    <property type="protein sequence ID" value="CAH2099054.1"/>
    <property type="molecule type" value="Genomic_DNA"/>
</dbReference>
<name>A0AAU9UN30_EUPED</name>
<reference evidence="2" key="1">
    <citation type="submission" date="2022-03" db="EMBL/GenBank/DDBJ databases">
        <authorList>
            <person name="Tunstrom K."/>
        </authorList>
    </citation>
    <scope>NUCLEOTIDE SEQUENCE</scope>
</reference>
<evidence type="ECO:0008006" key="4">
    <source>
        <dbReference type="Google" id="ProtNLM"/>
    </source>
</evidence>
<evidence type="ECO:0000313" key="3">
    <source>
        <dbReference type="Proteomes" id="UP001153954"/>
    </source>
</evidence>
<gene>
    <name evidence="2" type="ORF">EEDITHA_LOCUS14095</name>
</gene>
<dbReference type="InterPro" id="IPR036880">
    <property type="entry name" value="Kunitz_BPTI_sf"/>
</dbReference>
<dbReference type="SUPFAM" id="SSF57362">
    <property type="entry name" value="BPTI-like"/>
    <property type="match status" value="1"/>
</dbReference>
<proteinExistence type="predicted"/>